<protein>
    <submittedName>
        <fullName evidence="1">Uncharacterized protein</fullName>
    </submittedName>
</protein>
<gene>
    <name evidence="1" type="ORF">COV58_03875</name>
</gene>
<evidence type="ECO:0000313" key="1">
    <source>
        <dbReference type="EMBL" id="PIQ73180.1"/>
    </source>
</evidence>
<dbReference type="AlphaFoldDB" id="A0A2M6ITJ5"/>
<organism evidence="1 2">
    <name type="scientific">Candidatus Roizmanbacteria bacterium CG11_big_fil_rev_8_21_14_0_20_36_8</name>
    <dbReference type="NCBI Taxonomy" id="1974856"/>
    <lineage>
        <taxon>Bacteria</taxon>
        <taxon>Candidatus Roizmaniibacteriota</taxon>
    </lineage>
</organism>
<sequence>MANIGAEVGRTISWKEKGNEKMWKNALYRTIELINLTVADPENLTSIKEILRIKEVLGDQILGENIYKSTREDWDKYFLPFNFAARNVLQ</sequence>
<name>A0A2M6ITJ5_9BACT</name>
<evidence type="ECO:0000313" key="2">
    <source>
        <dbReference type="Proteomes" id="UP000231056"/>
    </source>
</evidence>
<dbReference type="EMBL" id="PCVM01000091">
    <property type="protein sequence ID" value="PIQ73180.1"/>
    <property type="molecule type" value="Genomic_DNA"/>
</dbReference>
<reference evidence="1 2" key="1">
    <citation type="submission" date="2017-09" db="EMBL/GenBank/DDBJ databases">
        <title>Depth-based differentiation of microbial function through sediment-hosted aquifers and enrichment of novel symbionts in the deep terrestrial subsurface.</title>
        <authorList>
            <person name="Probst A.J."/>
            <person name="Ladd B."/>
            <person name="Jarett J.K."/>
            <person name="Geller-Mcgrath D.E."/>
            <person name="Sieber C.M."/>
            <person name="Emerson J.B."/>
            <person name="Anantharaman K."/>
            <person name="Thomas B.C."/>
            <person name="Malmstrom R."/>
            <person name="Stieglmeier M."/>
            <person name="Klingl A."/>
            <person name="Woyke T."/>
            <person name="Ryan C.M."/>
            <person name="Banfield J.F."/>
        </authorList>
    </citation>
    <scope>NUCLEOTIDE SEQUENCE [LARGE SCALE GENOMIC DNA]</scope>
    <source>
        <strain evidence="1">CG11_big_fil_rev_8_21_14_0_20_36_8</strain>
    </source>
</reference>
<accession>A0A2M6ITJ5</accession>
<proteinExistence type="predicted"/>
<comment type="caution">
    <text evidence="1">The sequence shown here is derived from an EMBL/GenBank/DDBJ whole genome shotgun (WGS) entry which is preliminary data.</text>
</comment>
<dbReference type="Proteomes" id="UP000231056">
    <property type="component" value="Unassembled WGS sequence"/>
</dbReference>